<keyword evidence="6" id="KW-1185">Reference proteome</keyword>
<dbReference type="PANTHER" id="PTHR43792:SF8">
    <property type="entry name" value="[RIBOSOMAL PROTEIN US5]-ALANINE N-ACETYLTRANSFERASE"/>
    <property type="match status" value="1"/>
</dbReference>
<keyword evidence="2" id="KW-0012">Acyltransferase</keyword>
<dbReference type="PANTHER" id="PTHR43792">
    <property type="entry name" value="GNAT FAMILY, PUTATIVE (AFU_ORTHOLOGUE AFUA_3G00765)-RELATED-RELATED"/>
    <property type="match status" value="1"/>
</dbReference>
<evidence type="ECO:0000259" key="4">
    <source>
        <dbReference type="PROSITE" id="PS51186"/>
    </source>
</evidence>
<evidence type="ECO:0000256" key="3">
    <source>
        <dbReference type="ARBA" id="ARBA00038502"/>
    </source>
</evidence>
<name>A0A6C2UEF5_PONDE</name>
<feature type="domain" description="N-acetyltransferase" evidence="4">
    <location>
        <begin position="5"/>
        <end position="157"/>
    </location>
</feature>
<dbReference type="GO" id="GO:0016747">
    <property type="term" value="F:acyltransferase activity, transferring groups other than amino-acyl groups"/>
    <property type="evidence" value="ECO:0007669"/>
    <property type="project" value="InterPro"/>
</dbReference>
<reference evidence="5 6" key="1">
    <citation type="submission" date="2019-04" db="EMBL/GenBank/DDBJ databases">
        <authorList>
            <person name="Van Vliet M D."/>
        </authorList>
    </citation>
    <scope>NUCLEOTIDE SEQUENCE [LARGE SCALE GENOMIC DNA]</scope>
    <source>
        <strain evidence="5 6">F1</strain>
    </source>
</reference>
<dbReference type="PROSITE" id="PS51186">
    <property type="entry name" value="GNAT"/>
    <property type="match status" value="1"/>
</dbReference>
<dbReference type="Proteomes" id="UP000366872">
    <property type="component" value="Unassembled WGS sequence"/>
</dbReference>
<dbReference type="InterPro" id="IPR000182">
    <property type="entry name" value="GNAT_dom"/>
</dbReference>
<comment type="similarity">
    <text evidence="3">Belongs to the acetyltransferase family. RimJ subfamily.</text>
</comment>
<dbReference type="RefSeq" id="WP_168442732.1">
    <property type="nucleotide sequence ID" value="NZ_CAAHFG010000005.1"/>
</dbReference>
<sequence length="167" mass="19387">MKKSVTIRYQQLGDAKRFYEILNSQNFTYFPAKPKTIKEERDFLRKNKEWREQKVWFNFTILYGDTIVGAVGVHRESHRPYCGEVGYFVDEEYWGKGIAVEAVKLIEKMAFEEFGITRIEINMIKANKASARVAEKSGYRKEGIAKGKLMLNGETCDCFVYGKAKNN</sequence>
<dbReference type="Gene3D" id="3.40.630.30">
    <property type="match status" value="1"/>
</dbReference>
<dbReference type="InterPro" id="IPR051531">
    <property type="entry name" value="N-acetyltransferase"/>
</dbReference>
<dbReference type="AlphaFoldDB" id="A0A6C2UEF5"/>
<protein>
    <submittedName>
        <fullName evidence="5">Ribosomal N-acetyltransferase YdaF</fullName>
    </submittedName>
</protein>
<evidence type="ECO:0000313" key="6">
    <source>
        <dbReference type="Proteomes" id="UP000366872"/>
    </source>
</evidence>
<dbReference type="Pfam" id="PF13302">
    <property type="entry name" value="Acetyltransf_3"/>
    <property type="match status" value="1"/>
</dbReference>
<dbReference type="InterPro" id="IPR016181">
    <property type="entry name" value="Acyl_CoA_acyltransferase"/>
</dbReference>
<evidence type="ECO:0000256" key="1">
    <source>
        <dbReference type="ARBA" id="ARBA00022679"/>
    </source>
</evidence>
<organism evidence="5 6">
    <name type="scientific">Pontiella desulfatans</name>
    <dbReference type="NCBI Taxonomy" id="2750659"/>
    <lineage>
        <taxon>Bacteria</taxon>
        <taxon>Pseudomonadati</taxon>
        <taxon>Kiritimatiellota</taxon>
        <taxon>Kiritimatiellia</taxon>
        <taxon>Kiritimatiellales</taxon>
        <taxon>Pontiellaceae</taxon>
        <taxon>Pontiella</taxon>
    </lineage>
</organism>
<dbReference type="EMBL" id="CAAHFG010000005">
    <property type="protein sequence ID" value="VGO17811.1"/>
    <property type="molecule type" value="Genomic_DNA"/>
</dbReference>
<gene>
    <name evidence="5" type="primary">ydaF</name>
    <name evidence="5" type="ORF">PDESU_06413</name>
</gene>
<proteinExistence type="inferred from homology"/>
<accession>A0A6C2UEF5</accession>
<dbReference type="CDD" id="cd04301">
    <property type="entry name" value="NAT_SF"/>
    <property type="match status" value="1"/>
</dbReference>
<dbReference type="SUPFAM" id="SSF55729">
    <property type="entry name" value="Acyl-CoA N-acyltransferases (Nat)"/>
    <property type="match status" value="1"/>
</dbReference>
<keyword evidence="1 5" id="KW-0808">Transferase</keyword>
<evidence type="ECO:0000256" key="2">
    <source>
        <dbReference type="ARBA" id="ARBA00023315"/>
    </source>
</evidence>
<evidence type="ECO:0000313" key="5">
    <source>
        <dbReference type="EMBL" id="VGO17811.1"/>
    </source>
</evidence>